<evidence type="ECO:0000313" key="6">
    <source>
        <dbReference type="EMBL" id="KAF4675751.1"/>
    </source>
</evidence>
<dbReference type="OrthoDB" id="431092at2759"/>
<protein>
    <recommendedName>
        <fullName evidence="2">Metalloendopeptidase</fullName>
        <ecNumber evidence="2">3.4.24.-</ecNumber>
    </recommendedName>
</protein>
<keyword evidence="1 2" id="KW-0378">Hydrolase</keyword>
<keyword evidence="1 2" id="KW-0482">Metalloprotease</keyword>
<dbReference type="GO" id="GO:0004222">
    <property type="term" value="F:metalloendopeptidase activity"/>
    <property type="evidence" value="ECO:0007669"/>
    <property type="project" value="UniProtKB-UniRule"/>
</dbReference>
<keyword evidence="1 2" id="KW-0862">Zinc</keyword>
<organism evidence="6 7">
    <name type="scientific">Perkinsus chesapeaki</name>
    <name type="common">Clam parasite</name>
    <name type="synonym">Perkinsus andrewsi</name>
    <dbReference type="NCBI Taxonomy" id="330153"/>
    <lineage>
        <taxon>Eukaryota</taxon>
        <taxon>Sar</taxon>
        <taxon>Alveolata</taxon>
        <taxon>Perkinsozoa</taxon>
        <taxon>Perkinsea</taxon>
        <taxon>Perkinsida</taxon>
        <taxon>Perkinsidae</taxon>
        <taxon>Perkinsus</taxon>
    </lineage>
</organism>
<dbReference type="PANTHER" id="PTHR10127">
    <property type="entry name" value="DISCOIDIN, CUB, EGF, LAMININ , AND ZINC METALLOPROTEASE DOMAIN CONTAINING"/>
    <property type="match status" value="1"/>
</dbReference>
<dbReference type="PANTHER" id="PTHR10127:SF850">
    <property type="entry name" value="METALLOENDOPEPTIDASE"/>
    <property type="match status" value="1"/>
</dbReference>
<dbReference type="GO" id="GO:0006508">
    <property type="term" value="P:proteolysis"/>
    <property type="evidence" value="ECO:0007669"/>
    <property type="project" value="UniProtKB-KW"/>
</dbReference>
<keyword evidence="7" id="KW-1185">Reference proteome</keyword>
<dbReference type="Proteomes" id="UP000591131">
    <property type="component" value="Unassembled WGS sequence"/>
</dbReference>
<dbReference type="PRINTS" id="PR00480">
    <property type="entry name" value="ASTACIN"/>
</dbReference>
<dbReference type="InterPro" id="IPR006026">
    <property type="entry name" value="Peptidase_Metallo"/>
</dbReference>
<comment type="caution">
    <text evidence="1">Lacks conserved residue(s) required for the propagation of feature annotation.</text>
</comment>
<feature type="binding site" evidence="1">
    <location>
        <position position="1115"/>
    </location>
    <ligand>
        <name>Zn(2+)</name>
        <dbReference type="ChEBI" id="CHEBI:29105"/>
        <note>catalytic</note>
    </ligand>
</feature>
<dbReference type="EC" id="3.4.24.-" evidence="2"/>
<keyword evidence="1 2" id="KW-0479">Metal-binding</keyword>
<feature type="coiled-coil region" evidence="3">
    <location>
        <begin position="278"/>
        <end position="333"/>
    </location>
</feature>
<feature type="binding site" evidence="1">
    <location>
        <position position="1121"/>
    </location>
    <ligand>
        <name>Zn(2+)</name>
        <dbReference type="ChEBI" id="CHEBI:29105"/>
        <note>catalytic</note>
    </ligand>
</feature>
<evidence type="ECO:0000313" key="7">
    <source>
        <dbReference type="Proteomes" id="UP000591131"/>
    </source>
</evidence>
<evidence type="ECO:0000256" key="1">
    <source>
        <dbReference type="PROSITE-ProRule" id="PRU01211"/>
    </source>
</evidence>
<keyword evidence="3" id="KW-0175">Coiled coil</keyword>
<evidence type="ECO:0000259" key="5">
    <source>
        <dbReference type="PROSITE" id="PS51864"/>
    </source>
</evidence>
<feature type="coiled-coil region" evidence="3">
    <location>
        <begin position="140"/>
        <end position="195"/>
    </location>
</feature>
<feature type="compositionally biased region" description="Basic and acidic residues" evidence="4">
    <location>
        <begin position="546"/>
        <end position="567"/>
    </location>
</feature>
<dbReference type="GO" id="GO:0008270">
    <property type="term" value="F:zinc ion binding"/>
    <property type="evidence" value="ECO:0007669"/>
    <property type="project" value="UniProtKB-UniRule"/>
</dbReference>
<comment type="caution">
    <text evidence="6">The sequence shown here is derived from an EMBL/GenBank/DDBJ whole genome shotgun (WGS) entry which is preliminary data.</text>
</comment>
<dbReference type="EMBL" id="JAAPAO010000043">
    <property type="protein sequence ID" value="KAF4675751.1"/>
    <property type="molecule type" value="Genomic_DNA"/>
</dbReference>
<feature type="region of interest" description="Disordered" evidence="4">
    <location>
        <begin position="1234"/>
        <end position="1259"/>
    </location>
</feature>
<feature type="compositionally biased region" description="Polar residues" evidence="4">
    <location>
        <begin position="570"/>
        <end position="584"/>
    </location>
</feature>
<feature type="binding site" evidence="1">
    <location>
        <position position="1111"/>
    </location>
    <ligand>
        <name>Zn(2+)</name>
        <dbReference type="ChEBI" id="CHEBI:29105"/>
        <note>catalytic</note>
    </ligand>
</feature>
<name>A0A7J6MXX9_PERCH</name>
<evidence type="ECO:0000256" key="2">
    <source>
        <dbReference type="RuleBase" id="RU361183"/>
    </source>
</evidence>
<sequence>MVIVETLQPFRTLGAIHLRKKRVLEKLAESGQAWRAGEDEESFLESLRPKNPKCFKCNLGMQCPMCNRDECFKCGAYLKCPKCAGLVKGNSIPNGGTGDSEVRGFVETRSSGTQYNERDFKKQKTKAQLRAALGTDQEAEEFGDNEKDEKELRIEELEKQIDDLGAELGRAEEERDRQEERAEVYRDKFNEMRKDWDIEQKSRVKLEGKLADFQTQLRYLSDVAAMYQSKLTQTRIWTMTTIEKGYDKMWETFSRYGKCEARAMRRLVLAAWRSGIAMMKLDKALAESEKRCKLVEAERDKYKEECVELKGIITQLEEIRADMRRRLKAAGKRALDKVLHSKPGGQMLQYFELWRLGHAAAVAENRMEHADDLARELQEWRQKFESAFKRVNELTWKLTEANRKVALREREAEKLRPLVSEVASLKRKLIEVEEARIRQIAERDAILIERRKELQELQQVILNDVHAQALHAHILHLNDKIEYEKMLRMRATGTGFPRNAPTVVVCMNCQKLLVYRKKAKMSVKSPRKKKTCNEFLPPLKSSHHHNGSDSEDGLHEDSTHSGGRLERSLMSYSSDPESETSGSMSLKPPAAVGSSSRPSQPGKRILRFFYQIFRAVLAVAHSMQPITIEMIPDAIYLPEVAKKKVVVSPASREGAEVYRTQADLFHWRRLGCFKLSENDQVAVSGEKDWTIKDRECVAAKCDSGKSAEETPKCRSGLPFYRFKRGADCKEGDCLDLSTCQLRCMMKGMDVAGLVYSSPIDKNPDEHLLPNECRCGASRKNPIWNNWQQNSLGQPQFDTIEYLLPPEEALEVDEVGCSVEIWEYADARETGGAVPNMIEELNADDEGYQLAVVLGMADPGDMDDTTVEEDDKRSKAAETRSKTCTTKKGIGKSLAETKTRLRRSSTGIRARLPFDNDKDDHGELYSKKTACEGVVEDTACWSFAMQSTGDSKCTADQWGCSISYFEKNHRSKVCQDTRMLSKCPITCGVCRLYNRPGPRAGSYATWSDNKEQSGFVRIPYVIDRGNPHMDASRVAVIEAATKAMADNTCIQFYEFDDRGQLPNKFVKFTVETGSSGEPAGCYASPPGHPSSQFSVVNLGSCRDSSRLGSVIHELGHVLGMVHTQMRGDRDEYIDLNWKDIKPGSEANFAVDHYSFQGADGEYVPYDYGSLLHYSKTQAMDPSRYDPSRNPGTFEVKYPVPEGLTKIGQRERLSDSDITEINKLYRCYMGLSKQEGKREQTMASSSANSALSSAAGTPAPLSTEDFQLSRAQFAQLQNKRKGEIETNTANLVGSVAQSMQYVAQTANGGNGRLTEEATQKLIGSIKGIIGMFEDSKALGHIVDDSNRYISR</sequence>
<gene>
    <name evidence="6" type="ORF">FOL47_007342</name>
</gene>
<feature type="coiled-coil region" evidence="3">
    <location>
        <begin position="363"/>
        <end position="390"/>
    </location>
</feature>
<evidence type="ECO:0000256" key="3">
    <source>
        <dbReference type="SAM" id="Coils"/>
    </source>
</evidence>
<dbReference type="InterPro" id="IPR024079">
    <property type="entry name" value="MetalloPept_cat_dom_sf"/>
</dbReference>
<dbReference type="InterPro" id="IPR001506">
    <property type="entry name" value="Peptidase_M12A"/>
</dbReference>
<comment type="cofactor">
    <cofactor evidence="1 2">
        <name>Zn(2+)</name>
        <dbReference type="ChEBI" id="CHEBI:29105"/>
    </cofactor>
    <text evidence="1 2">Binds 1 zinc ion per subunit.</text>
</comment>
<evidence type="ECO:0000256" key="4">
    <source>
        <dbReference type="SAM" id="MobiDB-lite"/>
    </source>
</evidence>
<feature type="active site" evidence="1">
    <location>
        <position position="1112"/>
    </location>
</feature>
<dbReference type="SMART" id="SM00235">
    <property type="entry name" value="ZnMc"/>
    <property type="match status" value="1"/>
</dbReference>
<feature type="domain" description="Peptidase M12A" evidence="5">
    <location>
        <begin position="993"/>
        <end position="1226"/>
    </location>
</feature>
<proteinExistence type="predicted"/>
<feature type="compositionally biased region" description="Low complexity" evidence="4">
    <location>
        <begin position="1241"/>
        <end position="1253"/>
    </location>
</feature>
<feature type="region of interest" description="Disordered" evidence="4">
    <location>
        <begin position="525"/>
        <end position="600"/>
    </location>
</feature>
<accession>A0A7J6MXX9</accession>
<dbReference type="PROSITE" id="PS51864">
    <property type="entry name" value="ASTACIN"/>
    <property type="match status" value="1"/>
</dbReference>
<reference evidence="6 7" key="1">
    <citation type="submission" date="2020-04" db="EMBL/GenBank/DDBJ databases">
        <title>Perkinsus chesapeaki whole genome sequence.</title>
        <authorList>
            <person name="Bogema D.R."/>
        </authorList>
    </citation>
    <scope>NUCLEOTIDE SEQUENCE [LARGE SCALE GENOMIC DNA]</scope>
    <source>
        <strain evidence="6">ATCC PRA-425</strain>
    </source>
</reference>
<dbReference type="Gene3D" id="3.40.390.10">
    <property type="entry name" value="Collagenase (Catalytic Domain)"/>
    <property type="match status" value="1"/>
</dbReference>
<dbReference type="SUPFAM" id="SSF55486">
    <property type="entry name" value="Metalloproteases ('zincins'), catalytic domain"/>
    <property type="match status" value="1"/>
</dbReference>
<keyword evidence="1 2" id="KW-0645">Protease</keyword>
<dbReference type="Pfam" id="PF01400">
    <property type="entry name" value="Astacin"/>
    <property type="match status" value="1"/>
</dbReference>